<dbReference type="Pfam" id="PF00474">
    <property type="entry name" value="SSF"/>
    <property type="match status" value="1"/>
</dbReference>
<dbReference type="PANTHER" id="PTHR48086:SF7">
    <property type="entry name" value="SODIUM-SOLUTE SYMPORTER-RELATED"/>
    <property type="match status" value="1"/>
</dbReference>
<evidence type="ECO:0000256" key="8">
    <source>
        <dbReference type="SAM" id="Phobius"/>
    </source>
</evidence>
<keyword evidence="5 8" id="KW-1133">Transmembrane helix</keyword>
<comment type="subcellular location">
    <subcellularLocation>
        <location evidence="1">Membrane</location>
        <topology evidence="1">Multi-pass membrane protein</topology>
    </subcellularLocation>
</comment>
<protein>
    <submittedName>
        <fullName evidence="9">Sodium/proline symporter</fullName>
    </submittedName>
</protein>
<dbReference type="Proteomes" id="UP000075737">
    <property type="component" value="Unassembled WGS sequence"/>
</dbReference>
<dbReference type="PANTHER" id="PTHR48086">
    <property type="entry name" value="SODIUM/PROLINE SYMPORTER-RELATED"/>
    <property type="match status" value="1"/>
</dbReference>
<feature type="transmembrane region" description="Helical" evidence="8">
    <location>
        <begin position="307"/>
        <end position="331"/>
    </location>
</feature>
<dbReference type="InterPro" id="IPR001734">
    <property type="entry name" value="Na/solute_symporter"/>
</dbReference>
<gene>
    <name evidence="9" type="primary">putP_2</name>
    <name evidence="9" type="ORF">ATZ99_12570</name>
</gene>
<feature type="transmembrane region" description="Helical" evidence="8">
    <location>
        <begin position="229"/>
        <end position="250"/>
    </location>
</feature>
<evidence type="ECO:0000313" key="9">
    <source>
        <dbReference type="EMBL" id="KYO66375.1"/>
    </source>
</evidence>
<evidence type="ECO:0000256" key="7">
    <source>
        <dbReference type="RuleBase" id="RU362091"/>
    </source>
</evidence>
<evidence type="ECO:0000256" key="6">
    <source>
        <dbReference type="ARBA" id="ARBA00023136"/>
    </source>
</evidence>
<proteinExistence type="inferred from homology"/>
<dbReference type="AlphaFoldDB" id="A0A161PUL7"/>
<dbReference type="STRING" id="520767.ATZ99_12570"/>
<dbReference type="PROSITE" id="PS50283">
    <property type="entry name" value="NA_SOLUT_SYMP_3"/>
    <property type="match status" value="1"/>
</dbReference>
<comment type="similarity">
    <text evidence="2 7">Belongs to the sodium:solute symporter (SSF) (TC 2.A.21) family.</text>
</comment>
<sequence>MYNLSFEHTFGLVITLLFITFLGYFSGRNIKSSSDFSTGGRRADSSVIVGAITGTLVGGASTIGTAQLAFVSGLSAWWFTLGAGIGCLVLALFFAEPFYKMNKGTIPQILCDEYGQIAGPISSIFVSIGMFLNIVAQVLSAVALITSMFKMLPFSAAVIAILIMATYVIFGGVWGAGIVGVAKLLLLYLAMLVGGIISYKGLGGLSGIFSTFPANPYFNLFGRGFWVDFAAGFSLVIGVISTQTYFQAVVSGKSVKEAKKGALISAIIIPPIGIAGILIGLYMKANFPNINPASALPLFVINHLNPWLGGVILATLLIAVAGTGSGLTLGISTIFAKDIYAKFINPKANDGVLLRVTRLSIIAVLSITLLFITGNLKSLILKWSFMSMGLRGATVFAPLCAAIFMRGRVDRRFAILSMVISPLTVLVGKFILPENIDPLIPGILIGMLLIFAGALFNKRTPKNKTQMA</sequence>
<feature type="transmembrane region" description="Helical" evidence="8">
    <location>
        <begin position="384"/>
        <end position="404"/>
    </location>
</feature>
<feature type="transmembrane region" description="Helical" evidence="8">
    <location>
        <begin position="6"/>
        <end position="26"/>
    </location>
</feature>
<feature type="transmembrane region" description="Helical" evidence="8">
    <location>
        <begin position="151"/>
        <end position="173"/>
    </location>
</feature>
<feature type="transmembrane region" description="Helical" evidence="8">
    <location>
        <begin position="438"/>
        <end position="457"/>
    </location>
</feature>
<dbReference type="CDD" id="cd10322">
    <property type="entry name" value="SLC5sbd"/>
    <property type="match status" value="1"/>
</dbReference>
<feature type="transmembrane region" description="Helical" evidence="8">
    <location>
        <begin position="124"/>
        <end position="145"/>
    </location>
</feature>
<dbReference type="InterPro" id="IPR050277">
    <property type="entry name" value="Sodium:Solute_Symporter"/>
</dbReference>
<evidence type="ECO:0000256" key="4">
    <source>
        <dbReference type="ARBA" id="ARBA00022692"/>
    </source>
</evidence>
<keyword evidence="6 8" id="KW-0472">Membrane</keyword>
<dbReference type="EMBL" id="LOHZ01000028">
    <property type="protein sequence ID" value="KYO66375.1"/>
    <property type="molecule type" value="Genomic_DNA"/>
</dbReference>
<feature type="transmembrane region" description="Helical" evidence="8">
    <location>
        <begin position="352"/>
        <end position="372"/>
    </location>
</feature>
<feature type="transmembrane region" description="Helical" evidence="8">
    <location>
        <begin position="47"/>
        <end position="70"/>
    </location>
</feature>
<accession>A0A161PUL7</accession>
<dbReference type="RefSeq" id="WP_068748384.1">
    <property type="nucleotide sequence ID" value="NZ_LOHZ01000028.1"/>
</dbReference>
<organism evidence="9 10">
    <name type="scientific">Thermovenabulum gondwanense</name>
    <dbReference type="NCBI Taxonomy" id="520767"/>
    <lineage>
        <taxon>Bacteria</taxon>
        <taxon>Bacillati</taxon>
        <taxon>Bacillota</taxon>
        <taxon>Clostridia</taxon>
        <taxon>Thermosediminibacterales</taxon>
        <taxon>Thermosediminibacteraceae</taxon>
        <taxon>Thermovenabulum</taxon>
    </lineage>
</organism>
<evidence type="ECO:0000256" key="3">
    <source>
        <dbReference type="ARBA" id="ARBA00022448"/>
    </source>
</evidence>
<keyword evidence="3" id="KW-0813">Transport</keyword>
<dbReference type="GO" id="GO:0005886">
    <property type="term" value="C:plasma membrane"/>
    <property type="evidence" value="ECO:0007669"/>
    <property type="project" value="TreeGrafter"/>
</dbReference>
<feature type="transmembrane region" description="Helical" evidence="8">
    <location>
        <begin position="413"/>
        <end position="432"/>
    </location>
</feature>
<dbReference type="GO" id="GO:0022857">
    <property type="term" value="F:transmembrane transporter activity"/>
    <property type="evidence" value="ECO:0007669"/>
    <property type="project" value="InterPro"/>
</dbReference>
<evidence type="ECO:0000256" key="1">
    <source>
        <dbReference type="ARBA" id="ARBA00004141"/>
    </source>
</evidence>
<dbReference type="InterPro" id="IPR038377">
    <property type="entry name" value="Na/Glc_symporter_sf"/>
</dbReference>
<feature type="transmembrane region" description="Helical" evidence="8">
    <location>
        <begin position="262"/>
        <end position="283"/>
    </location>
</feature>
<keyword evidence="4 8" id="KW-0812">Transmembrane</keyword>
<comment type="caution">
    <text evidence="9">The sequence shown here is derived from an EMBL/GenBank/DDBJ whole genome shotgun (WGS) entry which is preliminary data.</text>
</comment>
<evidence type="ECO:0000256" key="5">
    <source>
        <dbReference type="ARBA" id="ARBA00022989"/>
    </source>
</evidence>
<name>A0A161PUL7_9FIRM</name>
<dbReference type="Gene3D" id="1.20.1730.10">
    <property type="entry name" value="Sodium/glucose cotransporter"/>
    <property type="match status" value="1"/>
</dbReference>
<feature type="transmembrane region" description="Helical" evidence="8">
    <location>
        <begin position="185"/>
        <end position="209"/>
    </location>
</feature>
<reference evidence="9 10" key="1">
    <citation type="submission" date="2015-12" db="EMBL/GenBank/DDBJ databases">
        <title>Draft genome of Thermovenabulum gondwanense isolated from a red thermophilic microbial mat colonisisng an outflow channel of a bore well.</title>
        <authorList>
            <person name="Patel B.K."/>
        </authorList>
    </citation>
    <scope>NUCLEOTIDE SEQUENCE [LARGE SCALE GENOMIC DNA]</scope>
    <source>
        <strain evidence="9 10">R270</strain>
    </source>
</reference>
<feature type="transmembrane region" description="Helical" evidence="8">
    <location>
        <begin position="76"/>
        <end position="95"/>
    </location>
</feature>
<keyword evidence="10" id="KW-1185">Reference proteome</keyword>
<evidence type="ECO:0000256" key="2">
    <source>
        <dbReference type="ARBA" id="ARBA00006434"/>
    </source>
</evidence>
<evidence type="ECO:0000313" key="10">
    <source>
        <dbReference type="Proteomes" id="UP000075737"/>
    </source>
</evidence>